<dbReference type="Proteomes" id="UP000054047">
    <property type="component" value="Unassembled WGS sequence"/>
</dbReference>
<gene>
    <name evidence="1" type="ORF">ANCDUO_09053</name>
</gene>
<dbReference type="AlphaFoldDB" id="A0A0C2GHL5"/>
<proteinExistence type="predicted"/>
<protein>
    <submittedName>
        <fullName evidence="1">Uncharacterized protein</fullName>
    </submittedName>
</protein>
<evidence type="ECO:0000313" key="1">
    <source>
        <dbReference type="EMBL" id="KIH60685.1"/>
    </source>
</evidence>
<organism evidence="1 2">
    <name type="scientific">Ancylostoma duodenale</name>
    <dbReference type="NCBI Taxonomy" id="51022"/>
    <lineage>
        <taxon>Eukaryota</taxon>
        <taxon>Metazoa</taxon>
        <taxon>Ecdysozoa</taxon>
        <taxon>Nematoda</taxon>
        <taxon>Chromadorea</taxon>
        <taxon>Rhabditida</taxon>
        <taxon>Rhabditina</taxon>
        <taxon>Rhabditomorpha</taxon>
        <taxon>Strongyloidea</taxon>
        <taxon>Ancylostomatidae</taxon>
        <taxon>Ancylostomatinae</taxon>
        <taxon>Ancylostoma</taxon>
    </lineage>
</organism>
<keyword evidence="2" id="KW-1185">Reference proteome</keyword>
<dbReference type="EMBL" id="KN730743">
    <property type="protein sequence ID" value="KIH60685.1"/>
    <property type="molecule type" value="Genomic_DNA"/>
</dbReference>
<sequence length="67" mass="7571">MQGGQIVAALDEEALSLPKLAMMTIFIFNASTRTSKATIEDLMMEAFDAREQKDQVRRHRTGQDEKV</sequence>
<accession>A0A0C2GHL5</accession>
<name>A0A0C2GHL5_9BILA</name>
<evidence type="ECO:0000313" key="2">
    <source>
        <dbReference type="Proteomes" id="UP000054047"/>
    </source>
</evidence>
<reference evidence="1 2" key="1">
    <citation type="submission" date="2013-12" db="EMBL/GenBank/DDBJ databases">
        <title>Draft genome of the parsitic nematode Ancylostoma duodenale.</title>
        <authorList>
            <person name="Mitreva M."/>
        </authorList>
    </citation>
    <scope>NUCLEOTIDE SEQUENCE [LARGE SCALE GENOMIC DNA]</scope>
    <source>
        <strain evidence="1 2">Zhejiang</strain>
    </source>
</reference>